<keyword evidence="2" id="KW-0732">Signal</keyword>
<proteinExistence type="predicted"/>
<accession>A0A1G7BHG6</accession>
<dbReference type="Proteomes" id="UP000199412">
    <property type="component" value="Unassembled WGS sequence"/>
</dbReference>
<feature type="signal peptide" evidence="2">
    <location>
        <begin position="1"/>
        <end position="22"/>
    </location>
</feature>
<evidence type="ECO:0008006" key="5">
    <source>
        <dbReference type="Google" id="ProtNLM"/>
    </source>
</evidence>
<evidence type="ECO:0000256" key="2">
    <source>
        <dbReference type="SAM" id="SignalP"/>
    </source>
</evidence>
<evidence type="ECO:0000313" key="3">
    <source>
        <dbReference type="EMBL" id="SDE26561.1"/>
    </source>
</evidence>
<reference evidence="3 4" key="1">
    <citation type="submission" date="2016-10" db="EMBL/GenBank/DDBJ databases">
        <authorList>
            <person name="de Groot N.N."/>
        </authorList>
    </citation>
    <scope>NUCLEOTIDE SEQUENCE [LARGE SCALE GENOMIC DNA]</scope>
    <source>
        <strain evidence="3 4">ATCC 700224</strain>
    </source>
</reference>
<dbReference type="AlphaFoldDB" id="A0A1G7BHG6"/>
<feature type="chain" id="PRO_5011580119" description="Cysteine rich repeat-containing protein" evidence="2">
    <location>
        <begin position="23"/>
        <end position="203"/>
    </location>
</feature>
<name>A0A1G7BHG6_9PROT</name>
<evidence type="ECO:0000256" key="1">
    <source>
        <dbReference type="SAM" id="MobiDB-lite"/>
    </source>
</evidence>
<gene>
    <name evidence="3" type="ORF">SAMN05421720_10541</name>
</gene>
<dbReference type="RefSeq" id="WP_176793501.1">
    <property type="nucleotide sequence ID" value="NZ_FNAP01000005.1"/>
</dbReference>
<protein>
    <recommendedName>
        <fullName evidence="5">Cysteine rich repeat-containing protein</fullName>
    </recommendedName>
</protein>
<keyword evidence="4" id="KW-1185">Reference proteome</keyword>
<dbReference type="EMBL" id="FNAP01000005">
    <property type="protein sequence ID" value="SDE26561.1"/>
    <property type="molecule type" value="Genomic_DNA"/>
</dbReference>
<evidence type="ECO:0000313" key="4">
    <source>
        <dbReference type="Proteomes" id="UP000199412"/>
    </source>
</evidence>
<sequence length="203" mass="21491">MRAHATVFVLGLALALTAPAMADEDPATDAPGAAYCKAIAHQCGRACDDTTEPGSVSAAACEARCAVDRAACEARDGLSGVEPWLADKTDKLDRFMQGFDEGFDPDDAPDSVASCGARQETCETQCEQRHPHDDYARSGCDSVCALDRATCEANAGVEAARPFIEREARRLEEFFDGLLGDGEPAPPEPPTWGEPNPDGTVDL</sequence>
<organism evidence="3 4">
    <name type="scientific">Rhodospira trueperi</name>
    <dbReference type="NCBI Taxonomy" id="69960"/>
    <lineage>
        <taxon>Bacteria</taxon>
        <taxon>Pseudomonadati</taxon>
        <taxon>Pseudomonadota</taxon>
        <taxon>Alphaproteobacteria</taxon>
        <taxon>Rhodospirillales</taxon>
        <taxon>Rhodospirillaceae</taxon>
        <taxon>Rhodospira</taxon>
    </lineage>
</organism>
<feature type="region of interest" description="Disordered" evidence="1">
    <location>
        <begin position="177"/>
        <end position="203"/>
    </location>
</feature>